<dbReference type="EMBL" id="PVWP01000010">
    <property type="protein sequence ID" value="PSB36315.1"/>
    <property type="molecule type" value="Genomic_DNA"/>
</dbReference>
<evidence type="ECO:0000256" key="1">
    <source>
        <dbReference type="ARBA" id="ARBA00004651"/>
    </source>
</evidence>
<organism evidence="10 11">
    <name type="scientific">Aphanothece cf. minutissima CCALA 015</name>
    <dbReference type="NCBI Taxonomy" id="2107695"/>
    <lineage>
        <taxon>Bacteria</taxon>
        <taxon>Bacillati</taxon>
        <taxon>Cyanobacteriota</taxon>
        <taxon>Cyanophyceae</taxon>
        <taxon>Oscillatoriophycideae</taxon>
        <taxon>Chroococcales</taxon>
        <taxon>Aphanothecaceae</taxon>
        <taxon>Aphanothece</taxon>
    </lineage>
</organism>
<dbReference type="Proteomes" id="UP000238218">
    <property type="component" value="Unassembled WGS sequence"/>
</dbReference>
<dbReference type="PANTHER" id="PTHR33778">
    <property type="entry name" value="PROTEIN MGTC"/>
    <property type="match status" value="1"/>
</dbReference>
<comment type="caution">
    <text evidence="10">The sequence shown here is derived from an EMBL/GenBank/DDBJ whole genome shotgun (WGS) entry which is preliminary data.</text>
</comment>
<dbReference type="RefSeq" id="WP_106222627.1">
    <property type="nucleotide sequence ID" value="NZ_PVWP01000010.1"/>
</dbReference>
<dbReference type="InterPro" id="IPR003416">
    <property type="entry name" value="MgtC/SapB/SrpB/YhiD_fam"/>
</dbReference>
<keyword evidence="5 8" id="KW-1133">Transmembrane helix</keyword>
<keyword evidence="4 8" id="KW-0812">Transmembrane</keyword>
<feature type="domain" description="MgtC/SapB/SrpB/YhiD N-terminal" evidence="9">
    <location>
        <begin position="15"/>
        <end position="137"/>
    </location>
</feature>
<sequence length="166" mass="16758">MVLSLSPDLEALLRLGMAVLCGLAVGINRAHHGSRAHPNRLRVHVLVGMSACLMVLAAGPDAQARSRVIQGVAAGIGFLGAGEILVPPVRPKHGIPEVRGLSSAASIWFTAALGVTVAVSSPVPVLMALGLALITLSDRDGHPPDGGEAIAPPAGEVRKGNGGGRS</sequence>
<feature type="transmembrane region" description="Helical" evidence="8">
    <location>
        <begin position="107"/>
        <end position="134"/>
    </location>
</feature>
<dbReference type="Pfam" id="PF02308">
    <property type="entry name" value="MgtC"/>
    <property type="match status" value="1"/>
</dbReference>
<comment type="subcellular location">
    <subcellularLocation>
        <location evidence="1">Cell membrane</location>
        <topology evidence="1">Multi-pass membrane protein</topology>
    </subcellularLocation>
</comment>
<evidence type="ECO:0000313" key="11">
    <source>
        <dbReference type="Proteomes" id="UP000238218"/>
    </source>
</evidence>
<keyword evidence="11" id="KW-1185">Reference proteome</keyword>
<evidence type="ECO:0000256" key="7">
    <source>
        <dbReference type="SAM" id="MobiDB-lite"/>
    </source>
</evidence>
<evidence type="ECO:0000256" key="6">
    <source>
        <dbReference type="ARBA" id="ARBA00023136"/>
    </source>
</evidence>
<dbReference type="PRINTS" id="PR01837">
    <property type="entry name" value="MGTCSAPBPROT"/>
</dbReference>
<reference evidence="10 11" key="1">
    <citation type="submission" date="2018-02" db="EMBL/GenBank/DDBJ databases">
        <authorList>
            <person name="Moore K."/>
            <person name="Momper L."/>
        </authorList>
    </citation>
    <scope>NUCLEOTIDE SEQUENCE [LARGE SCALE GENOMIC DNA]</scope>
    <source>
        <strain evidence="10 11">CCALA 015</strain>
    </source>
</reference>
<feature type="region of interest" description="Disordered" evidence="7">
    <location>
        <begin position="143"/>
        <end position="166"/>
    </location>
</feature>
<accession>A0ABX5F4M9</accession>
<evidence type="ECO:0000256" key="2">
    <source>
        <dbReference type="ARBA" id="ARBA00009298"/>
    </source>
</evidence>
<evidence type="ECO:0000256" key="8">
    <source>
        <dbReference type="SAM" id="Phobius"/>
    </source>
</evidence>
<name>A0ABX5F4M9_9CHRO</name>
<keyword evidence="6 8" id="KW-0472">Membrane</keyword>
<dbReference type="InterPro" id="IPR049177">
    <property type="entry name" value="MgtC_SapB_SrpB_YhiD_N"/>
</dbReference>
<feature type="transmembrane region" description="Helical" evidence="8">
    <location>
        <begin position="12"/>
        <end position="31"/>
    </location>
</feature>
<evidence type="ECO:0000256" key="4">
    <source>
        <dbReference type="ARBA" id="ARBA00022692"/>
    </source>
</evidence>
<dbReference type="PANTHER" id="PTHR33778:SF1">
    <property type="entry name" value="MAGNESIUM TRANSPORTER YHID-RELATED"/>
    <property type="match status" value="1"/>
</dbReference>
<proteinExistence type="inferred from homology"/>
<feature type="transmembrane region" description="Helical" evidence="8">
    <location>
        <begin position="43"/>
        <end position="62"/>
    </location>
</feature>
<keyword evidence="3" id="KW-1003">Cell membrane</keyword>
<protein>
    <submittedName>
        <fullName evidence="10">Magnesium transporter</fullName>
    </submittedName>
</protein>
<evidence type="ECO:0000256" key="3">
    <source>
        <dbReference type="ARBA" id="ARBA00022475"/>
    </source>
</evidence>
<evidence type="ECO:0000313" key="10">
    <source>
        <dbReference type="EMBL" id="PSB36315.1"/>
    </source>
</evidence>
<feature type="transmembrane region" description="Helical" evidence="8">
    <location>
        <begin position="68"/>
        <end position="86"/>
    </location>
</feature>
<evidence type="ECO:0000259" key="9">
    <source>
        <dbReference type="Pfam" id="PF02308"/>
    </source>
</evidence>
<reference evidence="10 11" key="2">
    <citation type="submission" date="2018-03" db="EMBL/GenBank/DDBJ databases">
        <title>The ancient ancestry and fast evolution of plastids.</title>
        <authorList>
            <person name="Moore K.R."/>
            <person name="Magnabosco C."/>
            <person name="Momper L."/>
            <person name="Gold D.A."/>
            <person name="Bosak T."/>
            <person name="Fournier G.P."/>
        </authorList>
    </citation>
    <scope>NUCLEOTIDE SEQUENCE [LARGE SCALE GENOMIC DNA]</scope>
    <source>
        <strain evidence="10 11">CCALA 015</strain>
    </source>
</reference>
<evidence type="ECO:0000256" key="5">
    <source>
        <dbReference type="ARBA" id="ARBA00022989"/>
    </source>
</evidence>
<comment type="similarity">
    <text evidence="2">Belongs to the MgtC/SapB family.</text>
</comment>
<gene>
    <name evidence="10" type="ORF">C7B81_13735</name>
</gene>